<proteinExistence type="predicted"/>
<dbReference type="EMBL" id="JAEEGB010000007">
    <property type="protein sequence ID" value="MBI6872673.1"/>
    <property type="molecule type" value="Genomic_DNA"/>
</dbReference>
<sequence length="116" mass="13111">MNATIMAPNAEYQTCIDACHKCAQICQECFRLCLEEQDVKSREHCILDLMDCADACSMAGCAMSRRSKHLKQICEMCANICDECAKECSKFTDDHNRMCADACRKCADECRKMVSM</sequence>
<keyword evidence="2" id="KW-1185">Reference proteome</keyword>
<accession>A0A934HSV3</accession>
<name>A0A934HSV3_9CLOT</name>
<gene>
    <name evidence="1" type="ORF">I6U51_08105</name>
</gene>
<comment type="caution">
    <text evidence="1">The sequence shown here is derived from an EMBL/GenBank/DDBJ whole genome shotgun (WGS) entry which is preliminary data.</text>
</comment>
<dbReference type="PANTHER" id="PTHR37310">
    <property type="entry name" value="CYTOPLASMIC PROTEIN-RELATED"/>
    <property type="match status" value="1"/>
</dbReference>
<protein>
    <submittedName>
        <fullName evidence="1">Four-helix bundle copper-binding protein</fullName>
    </submittedName>
</protein>
<reference evidence="1" key="1">
    <citation type="submission" date="2020-12" db="EMBL/GenBank/DDBJ databases">
        <title>Clostridium thailandense sp. nov., a novel acetogenic bacterium isolated from peat land soil in Thailand.</title>
        <authorList>
            <person name="Chaikitkaew S."/>
            <person name="Birkeland N.K."/>
        </authorList>
    </citation>
    <scope>NUCLEOTIDE SEQUENCE</scope>
    <source>
        <strain evidence="1">DSM 17425</strain>
    </source>
</reference>
<dbReference type="Pfam" id="PF03860">
    <property type="entry name" value="Csp"/>
    <property type="match status" value="1"/>
</dbReference>
<evidence type="ECO:0000313" key="2">
    <source>
        <dbReference type="Proteomes" id="UP000622687"/>
    </source>
</evidence>
<dbReference type="CDD" id="cd08026">
    <property type="entry name" value="DUF326"/>
    <property type="match status" value="1"/>
</dbReference>
<dbReference type="AlphaFoldDB" id="A0A934HSV3"/>
<evidence type="ECO:0000313" key="1">
    <source>
        <dbReference type="EMBL" id="MBI6872673.1"/>
    </source>
</evidence>
<dbReference type="RefSeq" id="WP_211142165.1">
    <property type="nucleotide sequence ID" value="NZ_JAEEGB010000007.1"/>
</dbReference>
<dbReference type="Proteomes" id="UP000622687">
    <property type="component" value="Unassembled WGS sequence"/>
</dbReference>
<dbReference type="InterPro" id="IPR044543">
    <property type="entry name" value="YHJQ-like"/>
</dbReference>
<dbReference type="PANTHER" id="PTHR37310:SF1">
    <property type="entry name" value="CYTOPLASMIC PROTEIN"/>
    <property type="match status" value="1"/>
</dbReference>
<dbReference type="InterPro" id="IPR005560">
    <property type="entry name" value="Csp_YhjQ"/>
</dbReference>
<organism evidence="1 2">
    <name type="scientific">Clostridium aciditolerans</name>
    <dbReference type="NCBI Taxonomy" id="339861"/>
    <lineage>
        <taxon>Bacteria</taxon>
        <taxon>Bacillati</taxon>
        <taxon>Bacillota</taxon>
        <taxon>Clostridia</taxon>
        <taxon>Eubacteriales</taxon>
        <taxon>Clostridiaceae</taxon>
        <taxon>Clostridium</taxon>
    </lineage>
</organism>
<dbReference type="Gene3D" id="1.20.1270.360">
    <property type="match status" value="1"/>
</dbReference>